<dbReference type="SUPFAM" id="SSF55874">
    <property type="entry name" value="ATPase domain of HSP90 chaperone/DNA topoisomerase II/histidine kinase"/>
    <property type="match status" value="1"/>
</dbReference>
<keyword evidence="7" id="KW-0902">Two-component regulatory system</keyword>
<dbReference type="PANTHER" id="PTHR45453">
    <property type="entry name" value="PHOSPHATE REGULON SENSOR PROTEIN PHOR"/>
    <property type="match status" value="1"/>
</dbReference>
<evidence type="ECO:0000313" key="13">
    <source>
        <dbReference type="Proteomes" id="UP000825367"/>
    </source>
</evidence>
<keyword evidence="10" id="KW-0812">Transmembrane</keyword>
<evidence type="ECO:0000256" key="5">
    <source>
        <dbReference type="ARBA" id="ARBA00022679"/>
    </source>
</evidence>
<evidence type="ECO:0000256" key="7">
    <source>
        <dbReference type="ARBA" id="ARBA00023012"/>
    </source>
</evidence>
<dbReference type="EMBL" id="CP080333">
    <property type="protein sequence ID" value="QYL17670.1"/>
    <property type="molecule type" value="Genomic_DNA"/>
</dbReference>
<proteinExistence type="predicted"/>
<gene>
    <name evidence="12" type="ORF">K0O64_03630</name>
</gene>
<dbReference type="SMART" id="SM00388">
    <property type="entry name" value="HisKA"/>
    <property type="match status" value="1"/>
</dbReference>
<dbReference type="PRINTS" id="PR00344">
    <property type="entry name" value="BCTRLSENSOR"/>
</dbReference>
<feature type="compositionally biased region" description="Acidic residues" evidence="9">
    <location>
        <begin position="384"/>
        <end position="401"/>
    </location>
</feature>
<dbReference type="RefSeq" id="WP_096309875.1">
    <property type="nucleotide sequence ID" value="NZ_BAAAVX010000016.1"/>
</dbReference>
<dbReference type="InterPro" id="IPR036890">
    <property type="entry name" value="HATPase_C_sf"/>
</dbReference>
<sequence length="401" mass="43060">MSVGSVAVLATVAALVALACGLGIGAALTPRILERKQRRAITEAGITVSQMLQHVVSLAPIGMVVVDSHRDVVFINDRATELGIVRDRQLDERAWTAAQRVLATGEGVEVDLSQPQRAAAGRSGLSVRGHVRLLSKQDPRFVVVYVDDQSEQARMEASRRDFVANVSHELKTPVAAMGVLAEALLESADDAETVHHFGKKILTESQRLANMVRELIELSRLQGAEPLPDLDGVDVDSVVSEAISRHKVAADNADITVTTDAPSGFRVLGDQSLLVTALANLISNAIAYSPNGSKVSISRRRRGDNIEIAVTDRGIGIARADQERVFERFFRVDKARSRATGGTGLGLAIVKHVAANHNGSIRLWSQPGTGSTFTLSIPAYPHTDDDEPADQSAIDEEALRQ</sequence>
<name>A0ABX8VIN6_9MYCO</name>
<evidence type="ECO:0000256" key="4">
    <source>
        <dbReference type="ARBA" id="ARBA00022553"/>
    </source>
</evidence>
<keyword evidence="4" id="KW-0597">Phosphoprotein</keyword>
<dbReference type="SMART" id="SM00387">
    <property type="entry name" value="HATPase_c"/>
    <property type="match status" value="1"/>
</dbReference>
<evidence type="ECO:0000259" key="11">
    <source>
        <dbReference type="PROSITE" id="PS50109"/>
    </source>
</evidence>
<keyword evidence="10" id="KW-1133">Transmembrane helix</keyword>
<dbReference type="Proteomes" id="UP000825367">
    <property type="component" value="Chromosome"/>
</dbReference>
<dbReference type="CDD" id="cd00075">
    <property type="entry name" value="HATPase"/>
    <property type="match status" value="1"/>
</dbReference>
<evidence type="ECO:0000256" key="10">
    <source>
        <dbReference type="SAM" id="Phobius"/>
    </source>
</evidence>
<dbReference type="GO" id="GO:0016301">
    <property type="term" value="F:kinase activity"/>
    <property type="evidence" value="ECO:0007669"/>
    <property type="project" value="UniProtKB-KW"/>
</dbReference>
<dbReference type="InterPro" id="IPR003661">
    <property type="entry name" value="HisK_dim/P_dom"/>
</dbReference>
<feature type="domain" description="Histidine kinase" evidence="11">
    <location>
        <begin position="165"/>
        <end position="381"/>
    </location>
</feature>
<evidence type="ECO:0000256" key="9">
    <source>
        <dbReference type="SAM" id="MobiDB-lite"/>
    </source>
</evidence>
<feature type="region of interest" description="Disordered" evidence="9">
    <location>
        <begin position="380"/>
        <end position="401"/>
    </location>
</feature>
<dbReference type="PROSITE" id="PS50109">
    <property type="entry name" value="HIS_KIN"/>
    <property type="match status" value="1"/>
</dbReference>
<evidence type="ECO:0000256" key="3">
    <source>
        <dbReference type="ARBA" id="ARBA00012438"/>
    </source>
</evidence>
<reference evidence="12 13" key="1">
    <citation type="submission" date="2021-07" db="EMBL/GenBank/DDBJ databases">
        <title>Whole genome sequencing of non-tuberculosis mycobacteria type-strains.</title>
        <authorList>
            <person name="Igarashi Y."/>
            <person name="Osugi A."/>
            <person name="Mitarai S."/>
        </authorList>
    </citation>
    <scope>NUCLEOTIDE SEQUENCE [LARGE SCALE GENOMIC DNA]</scope>
    <source>
        <strain evidence="12 13">JCM 16370</strain>
    </source>
</reference>
<dbReference type="Pfam" id="PF02518">
    <property type="entry name" value="HATPase_c"/>
    <property type="match status" value="1"/>
</dbReference>
<dbReference type="InterPro" id="IPR004358">
    <property type="entry name" value="Sig_transdc_His_kin-like_C"/>
</dbReference>
<keyword evidence="13" id="KW-1185">Reference proteome</keyword>
<keyword evidence="5" id="KW-0808">Transferase</keyword>
<accession>A0ABX8VIN6</accession>
<dbReference type="Pfam" id="PF00512">
    <property type="entry name" value="HisKA"/>
    <property type="match status" value="1"/>
</dbReference>
<comment type="catalytic activity">
    <reaction evidence="1">
        <text>ATP + protein L-histidine = ADP + protein N-phospho-L-histidine.</text>
        <dbReference type="EC" id="2.7.13.3"/>
    </reaction>
</comment>
<evidence type="ECO:0000256" key="6">
    <source>
        <dbReference type="ARBA" id="ARBA00022777"/>
    </source>
</evidence>
<comment type="subcellular location">
    <subcellularLocation>
        <location evidence="2">Cell membrane</location>
    </subcellularLocation>
</comment>
<dbReference type="PANTHER" id="PTHR45453:SF1">
    <property type="entry name" value="PHOSPHATE REGULON SENSOR PROTEIN PHOR"/>
    <property type="match status" value="1"/>
</dbReference>
<dbReference type="EC" id="2.7.13.3" evidence="3"/>
<dbReference type="CDD" id="cd00082">
    <property type="entry name" value="HisKA"/>
    <property type="match status" value="1"/>
</dbReference>
<dbReference type="InterPro" id="IPR050351">
    <property type="entry name" value="BphY/WalK/GraS-like"/>
</dbReference>
<evidence type="ECO:0000256" key="1">
    <source>
        <dbReference type="ARBA" id="ARBA00000085"/>
    </source>
</evidence>
<dbReference type="InterPro" id="IPR036097">
    <property type="entry name" value="HisK_dim/P_sf"/>
</dbReference>
<keyword evidence="6 12" id="KW-0418">Kinase</keyword>
<evidence type="ECO:0000256" key="2">
    <source>
        <dbReference type="ARBA" id="ARBA00004236"/>
    </source>
</evidence>
<keyword evidence="10" id="KW-0472">Membrane</keyword>
<dbReference type="InterPro" id="IPR003594">
    <property type="entry name" value="HATPase_dom"/>
</dbReference>
<dbReference type="SUPFAM" id="SSF47384">
    <property type="entry name" value="Homodimeric domain of signal transducing histidine kinase"/>
    <property type="match status" value="1"/>
</dbReference>
<organism evidence="12 13">
    <name type="scientific">Mycolicibacterium pallens</name>
    <dbReference type="NCBI Taxonomy" id="370524"/>
    <lineage>
        <taxon>Bacteria</taxon>
        <taxon>Bacillati</taxon>
        <taxon>Actinomycetota</taxon>
        <taxon>Actinomycetes</taxon>
        <taxon>Mycobacteriales</taxon>
        <taxon>Mycobacteriaceae</taxon>
        <taxon>Mycolicibacterium</taxon>
    </lineage>
</organism>
<dbReference type="InterPro" id="IPR005467">
    <property type="entry name" value="His_kinase_dom"/>
</dbReference>
<evidence type="ECO:0000313" key="12">
    <source>
        <dbReference type="EMBL" id="QYL17670.1"/>
    </source>
</evidence>
<feature type="transmembrane region" description="Helical" evidence="10">
    <location>
        <begin position="6"/>
        <end position="29"/>
    </location>
</feature>
<protein>
    <recommendedName>
        <fullName evidence="8">Sensor-like histidine kinase SenX3</fullName>
        <ecNumber evidence="3">2.7.13.3</ecNumber>
    </recommendedName>
</protein>
<dbReference type="Gene3D" id="3.30.565.10">
    <property type="entry name" value="Histidine kinase-like ATPase, C-terminal domain"/>
    <property type="match status" value="1"/>
</dbReference>
<dbReference type="Gene3D" id="1.10.287.130">
    <property type="match status" value="1"/>
</dbReference>
<evidence type="ECO:0000256" key="8">
    <source>
        <dbReference type="ARBA" id="ARBA00039401"/>
    </source>
</evidence>